<dbReference type="PANTHER" id="PTHR43384:SF6">
    <property type="entry name" value="SEPTUM SITE-DETERMINING PROTEIN MIND HOMOLOG, CHLOROPLASTIC"/>
    <property type="match status" value="1"/>
</dbReference>
<dbReference type="GO" id="GO:0009898">
    <property type="term" value="C:cytoplasmic side of plasma membrane"/>
    <property type="evidence" value="ECO:0007669"/>
    <property type="project" value="TreeGrafter"/>
</dbReference>
<gene>
    <name evidence="4" type="ORF">THF1D04_360010</name>
</gene>
<proteinExistence type="predicted"/>
<evidence type="ECO:0000259" key="3">
    <source>
        <dbReference type="Pfam" id="PF01656"/>
    </source>
</evidence>
<keyword evidence="2" id="KW-0067">ATP-binding</keyword>
<dbReference type="InterPro" id="IPR027417">
    <property type="entry name" value="P-loop_NTPase"/>
</dbReference>
<dbReference type="GO" id="GO:0016887">
    <property type="term" value="F:ATP hydrolysis activity"/>
    <property type="evidence" value="ECO:0007669"/>
    <property type="project" value="TreeGrafter"/>
</dbReference>
<dbReference type="Pfam" id="PF01656">
    <property type="entry name" value="CbiA"/>
    <property type="match status" value="1"/>
</dbReference>
<dbReference type="PANTHER" id="PTHR43384">
    <property type="entry name" value="SEPTUM SITE-DETERMINING PROTEIN MIND HOMOLOG, CHLOROPLASTIC-RELATED"/>
    <property type="match status" value="1"/>
</dbReference>
<sequence length="411" mass="45558">MAGLVELLKSKDSVESQERGLQSLLVYGSEDFRGFVEEAYRFEGLTESDCISLHDIDLEYKLANATARFLILDLTESTNVVQEIATKSHVLPTGVGILVVGSEDKITVERHMHTLGYHYTFFSADKESFIDSVKKAQKLHGSTSDYDLRRQAKRIAVVGTKGGSGTTLVATQLSKCLSQAHNSHCVLVDQSMMAGNLDVFMGLKNFSKRNLEAGSLSSAMDAGSAMSLAQKVAPRLSVLAMQSSELDALKLKEYCRSLYPQVGTSCHFIIEDVMYGLASLDDLQLFSKEYDMVVLVLEPSIESLREAAKIRNELKEQNRALRILPVMNHTKPESAYVLTLQDIEQVLQVPVDTVVPFEARLMQMLIDHEDILKQTGKLSLPIQALVRSILGLGQISTKPSLSLKRFLRNRA</sequence>
<dbReference type="GO" id="GO:0005829">
    <property type="term" value="C:cytosol"/>
    <property type="evidence" value="ECO:0007669"/>
    <property type="project" value="TreeGrafter"/>
</dbReference>
<evidence type="ECO:0000313" key="5">
    <source>
        <dbReference type="Proteomes" id="UP001295420"/>
    </source>
</evidence>
<dbReference type="RefSeq" id="WP_409931484.1">
    <property type="nucleotide sequence ID" value="NZ_CAKMTQ010000030.1"/>
</dbReference>
<reference evidence="4" key="1">
    <citation type="submission" date="2022-01" db="EMBL/GenBank/DDBJ databases">
        <authorList>
            <person name="Lagorce A."/>
        </authorList>
    </citation>
    <scope>NUCLEOTIDE SEQUENCE</scope>
    <source>
        <strain evidence="4">Th15_F1_D04</strain>
    </source>
</reference>
<dbReference type="Gene3D" id="3.40.50.300">
    <property type="entry name" value="P-loop containing nucleotide triphosphate hydrolases"/>
    <property type="match status" value="1"/>
</dbReference>
<organism evidence="4 5">
    <name type="scientific">Vibrio owensii</name>
    <dbReference type="NCBI Taxonomy" id="696485"/>
    <lineage>
        <taxon>Bacteria</taxon>
        <taxon>Pseudomonadati</taxon>
        <taxon>Pseudomonadota</taxon>
        <taxon>Gammaproteobacteria</taxon>
        <taxon>Vibrionales</taxon>
        <taxon>Vibrionaceae</taxon>
        <taxon>Vibrio</taxon>
    </lineage>
</organism>
<feature type="domain" description="CobQ/CobB/MinD/ParA nucleotide binding" evidence="3">
    <location>
        <begin position="155"/>
        <end position="367"/>
    </location>
</feature>
<evidence type="ECO:0000256" key="1">
    <source>
        <dbReference type="ARBA" id="ARBA00022741"/>
    </source>
</evidence>
<dbReference type="InterPro" id="IPR050625">
    <property type="entry name" value="ParA/MinD_ATPase"/>
</dbReference>
<name>A0AAU9Q835_9VIBR</name>
<accession>A0AAU9Q835</accession>
<dbReference type="Proteomes" id="UP001295420">
    <property type="component" value="Unassembled WGS sequence"/>
</dbReference>
<dbReference type="GO" id="GO:0051782">
    <property type="term" value="P:negative regulation of cell division"/>
    <property type="evidence" value="ECO:0007669"/>
    <property type="project" value="TreeGrafter"/>
</dbReference>
<dbReference type="SUPFAM" id="SSF52540">
    <property type="entry name" value="P-loop containing nucleoside triphosphate hydrolases"/>
    <property type="match status" value="1"/>
</dbReference>
<evidence type="ECO:0000313" key="4">
    <source>
        <dbReference type="EMBL" id="CAH1534119.1"/>
    </source>
</evidence>
<dbReference type="InterPro" id="IPR002586">
    <property type="entry name" value="CobQ/CobB/MinD/ParA_Nub-bd_dom"/>
</dbReference>
<evidence type="ECO:0000256" key="2">
    <source>
        <dbReference type="ARBA" id="ARBA00022840"/>
    </source>
</evidence>
<dbReference type="GO" id="GO:0005524">
    <property type="term" value="F:ATP binding"/>
    <property type="evidence" value="ECO:0007669"/>
    <property type="project" value="UniProtKB-KW"/>
</dbReference>
<comment type="caution">
    <text evidence="4">The sequence shown here is derived from an EMBL/GenBank/DDBJ whole genome shotgun (WGS) entry which is preliminary data.</text>
</comment>
<keyword evidence="1" id="KW-0547">Nucleotide-binding</keyword>
<dbReference type="EMBL" id="CAKMTQ010000030">
    <property type="protein sequence ID" value="CAH1534119.1"/>
    <property type="molecule type" value="Genomic_DNA"/>
</dbReference>
<protein>
    <submittedName>
        <fullName evidence="4">Type II/IV secretion system ATPase TadZ/CpaE, associated with Flp pilus assembly</fullName>
    </submittedName>
</protein>
<dbReference type="AlphaFoldDB" id="A0AAU9Q835"/>